<proteinExistence type="predicted"/>
<keyword evidence="3" id="KW-1185">Reference proteome</keyword>
<feature type="compositionally biased region" description="Polar residues" evidence="1">
    <location>
        <begin position="257"/>
        <end position="270"/>
    </location>
</feature>
<evidence type="ECO:0000313" key="3">
    <source>
        <dbReference type="Proteomes" id="UP001217089"/>
    </source>
</evidence>
<protein>
    <submittedName>
        <fullName evidence="2">Uncharacterized protein</fullName>
    </submittedName>
</protein>
<dbReference type="Proteomes" id="UP001217089">
    <property type="component" value="Unassembled WGS sequence"/>
</dbReference>
<feature type="region of interest" description="Disordered" evidence="1">
    <location>
        <begin position="257"/>
        <end position="295"/>
    </location>
</feature>
<evidence type="ECO:0000313" key="2">
    <source>
        <dbReference type="EMBL" id="KAJ8303373.1"/>
    </source>
</evidence>
<sequence length="550" mass="63287">MLSRGKNLVLLSLKQNENAQAGKVDTAIYKQYKITGNIVREKENQPDLTCYESDSEFKCQDESSNTKTKTQVLCPKVDTFESDDDFDLDDSVKDPDWQLPKCIEEESDSDSDREIDVYIPQKRSKYSKDTGISTKRKAVSFNMKYSEVTENIDTRITKGQTVQSDVIGNDVTGQTDQIQVTDIEVQIAQSDVIDNDVTGQTDQIQVTDIEVQIAQSDVIDNDVTGQTDQIQVTDIEGQIVQSDVIGNDVTGQTDQIQVTDTNEQTKQNDNVHSKRGNKRRKHGDTTETQQKHIQKKLRMRGEKYLGVKKDASGKTRYCSERSERILCEIGCGNNCRKGIGGRKCISFDEETRLNIFNSFWKDMTWKEKKVFTLSLINKKELRNGNQMGRKKFSYQYFLKKGGERIQVCKKLFLSTLGLKEDMVYGWMSSENTNIENSIPKSPEPNNKNNNEKLEAQKHAEEYLNRLPKMPSHYCRSNSNKLYLESSLTTLTDVYQKYKELEILTDFCINIVYVSVRYPDWNSLSKFYPRQCPFNTSLEYKPTYTLMQFKL</sequence>
<name>A0ABQ9EJH3_TEGGR</name>
<feature type="compositionally biased region" description="Basic residues" evidence="1">
    <location>
        <begin position="273"/>
        <end position="282"/>
    </location>
</feature>
<comment type="caution">
    <text evidence="2">The sequence shown here is derived from an EMBL/GenBank/DDBJ whole genome shotgun (WGS) entry which is preliminary data.</text>
</comment>
<reference evidence="2 3" key="1">
    <citation type="submission" date="2022-12" db="EMBL/GenBank/DDBJ databases">
        <title>Chromosome-level genome of Tegillarca granosa.</title>
        <authorList>
            <person name="Kim J."/>
        </authorList>
    </citation>
    <scope>NUCLEOTIDE SEQUENCE [LARGE SCALE GENOMIC DNA]</scope>
    <source>
        <strain evidence="2">Teg-2019</strain>
        <tissue evidence="2">Adductor muscle</tissue>
    </source>
</reference>
<dbReference type="EMBL" id="JARBDR010000917">
    <property type="protein sequence ID" value="KAJ8303373.1"/>
    <property type="molecule type" value="Genomic_DNA"/>
</dbReference>
<dbReference type="PANTHER" id="PTHR10773:SF19">
    <property type="match status" value="1"/>
</dbReference>
<organism evidence="2 3">
    <name type="scientific">Tegillarca granosa</name>
    <name type="common">Malaysian cockle</name>
    <name type="synonym">Anadara granosa</name>
    <dbReference type="NCBI Taxonomy" id="220873"/>
    <lineage>
        <taxon>Eukaryota</taxon>
        <taxon>Metazoa</taxon>
        <taxon>Spiralia</taxon>
        <taxon>Lophotrochozoa</taxon>
        <taxon>Mollusca</taxon>
        <taxon>Bivalvia</taxon>
        <taxon>Autobranchia</taxon>
        <taxon>Pteriomorphia</taxon>
        <taxon>Arcoida</taxon>
        <taxon>Arcoidea</taxon>
        <taxon>Arcidae</taxon>
        <taxon>Tegillarca</taxon>
    </lineage>
</organism>
<gene>
    <name evidence="2" type="ORF">KUTeg_019769</name>
</gene>
<evidence type="ECO:0000256" key="1">
    <source>
        <dbReference type="SAM" id="MobiDB-lite"/>
    </source>
</evidence>
<dbReference type="PANTHER" id="PTHR10773">
    <property type="entry name" value="DNA-DIRECTED RNA POLYMERASES I, II, AND III SUBUNIT RPABC2"/>
    <property type="match status" value="1"/>
</dbReference>
<accession>A0ABQ9EJH3</accession>